<dbReference type="STRING" id="1423755.FC40_GL001592"/>
<dbReference type="PANTHER" id="PTHR30195">
    <property type="entry name" value="TYPE I SITE-SPECIFIC DEOXYRIBONUCLEASE PROTEIN SUBUNIT M AND R"/>
    <property type="match status" value="1"/>
</dbReference>
<dbReference type="CDD" id="cd22332">
    <property type="entry name" value="HsdR_N"/>
    <property type="match status" value="1"/>
</dbReference>
<dbReference type="InterPro" id="IPR004473">
    <property type="entry name" value="Restrct_endonuc_typeI_HsdR"/>
</dbReference>
<feature type="compositionally biased region" description="Low complexity" evidence="12">
    <location>
        <begin position="353"/>
        <end position="363"/>
    </location>
</feature>
<keyword evidence="6 11" id="KW-0680">Restriction system</keyword>
<comment type="catalytic activity">
    <reaction evidence="1 11">
        <text>Endonucleolytic cleavage of DNA to give random double-stranded fragments with terminal 5'-phosphates, ATP is simultaneously hydrolyzed.</text>
        <dbReference type="EC" id="3.1.21.3"/>
    </reaction>
</comment>
<dbReference type="PANTHER" id="PTHR30195:SF16">
    <property type="entry name" value="TYPE I RESTRICTION ENZYME ENDONUCLEASE SUBUNIT"/>
    <property type="match status" value="1"/>
</dbReference>
<dbReference type="InterPro" id="IPR055180">
    <property type="entry name" value="HsdR_RecA-like_helicase_dom_2"/>
</dbReference>
<dbReference type="InterPro" id="IPR051268">
    <property type="entry name" value="Type-I_R_enzyme_R_subunit"/>
</dbReference>
<dbReference type="Pfam" id="PF22679">
    <property type="entry name" value="T1R_D3-like"/>
    <property type="match status" value="1"/>
</dbReference>
<accession>A0A0R1WTM7</accession>
<evidence type="ECO:0000256" key="1">
    <source>
        <dbReference type="ARBA" id="ARBA00000851"/>
    </source>
</evidence>
<dbReference type="Pfam" id="PF18766">
    <property type="entry name" value="SWI2_SNF2"/>
    <property type="match status" value="1"/>
</dbReference>
<dbReference type="Gene3D" id="3.90.1570.50">
    <property type="match status" value="1"/>
</dbReference>
<evidence type="ECO:0000256" key="5">
    <source>
        <dbReference type="ARBA" id="ARBA00022741"/>
    </source>
</evidence>
<dbReference type="AlphaFoldDB" id="A0A0R1WTM7"/>
<dbReference type="InterPro" id="IPR040980">
    <property type="entry name" value="SWI2_SNF2"/>
</dbReference>
<organism evidence="14 15">
    <name type="scientific">Ligilactobacillus hayakitensis DSM 18933 = JCM 14209</name>
    <dbReference type="NCBI Taxonomy" id="1423755"/>
    <lineage>
        <taxon>Bacteria</taxon>
        <taxon>Bacillati</taxon>
        <taxon>Bacillota</taxon>
        <taxon>Bacilli</taxon>
        <taxon>Lactobacillales</taxon>
        <taxon>Lactobacillaceae</taxon>
        <taxon>Ligilactobacillus</taxon>
    </lineage>
</organism>
<dbReference type="PATRIC" id="fig|1423755.3.peg.1682"/>
<feature type="domain" description="Helicase ATP-binding" evidence="13">
    <location>
        <begin position="289"/>
        <end position="458"/>
    </location>
</feature>
<gene>
    <name evidence="14" type="ORF">FC40_GL001592</name>
</gene>
<protein>
    <recommendedName>
        <fullName evidence="11">Type I restriction enzyme endonuclease subunit</fullName>
        <shortName evidence="11">R protein</shortName>
        <ecNumber evidence="11">3.1.21.3</ecNumber>
    </recommendedName>
    <alternativeName>
        <fullName evidence="11">Type-1 restriction enzyme R protein</fullName>
    </alternativeName>
</protein>
<dbReference type="Pfam" id="PF04313">
    <property type="entry name" value="HSDR_N"/>
    <property type="match status" value="1"/>
</dbReference>
<evidence type="ECO:0000256" key="6">
    <source>
        <dbReference type="ARBA" id="ARBA00022747"/>
    </source>
</evidence>
<dbReference type="CDD" id="cd18800">
    <property type="entry name" value="SF2_C_EcoR124I-like"/>
    <property type="match status" value="1"/>
</dbReference>
<dbReference type="GO" id="GO:0005524">
    <property type="term" value="F:ATP binding"/>
    <property type="evidence" value="ECO:0007669"/>
    <property type="project" value="UniProtKB-KW"/>
</dbReference>
<feature type="region of interest" description="Disordered" evidence="12">
    <location>
        <begin position="346"/>
        <end position="367"/>
    </location>
</feature>
<comment type="similarity">
    <text evidence="2 11">Belongs to the HsdR family.</text>
</comment>
<keyword evidence="8 11" id="KW-0378">Hydrolase</keyword>
<dbReference type="InterPro" id="IPR014001">
    <property type="entry name" value="Helicase_ATP-bd"/>
</dbReference>
<keyword evidence="7" id="KW-0255">Endonuclease</keyword>
<reference evidence="14 15" key="1">
    <citation type="journal article" date="2015" name="Genome Announc.">
        <title>Expanding the biotechnology potential of lactobacilli through comparative genomics of 213 strains and associated genera.</title>
        <authorList>
            <person name="Sun Z."/>
            <person name="Harris H.M."/>
            <person name="McCann A."/>
            <person name="Guo C."/>
            <person name="Argimon S."/>
            <person name="Zhang W."/>
            <person name="Yang X."/>
            <person name="Jeffery I.B."/>
            <person name="Cooney J.C."/>
            <person name="Kagawa T.F."/>
            <person name="Liu W."/>
            <person name="Song Y."/>
            <person name="Salvetti E."/>
            <person name="Wrobel A."/>
            <person name="Rasinkangas P."/>
            <person name="Parkhill J."/>
            <person name="Rea M.C."/>
            <person name="O'Sullivan O."/>
            <person name="Ritari J."/>
            <person name="Douillard F.P."/>
            <person name="Paul Ross R."/>
            <person name="Yang R."/>
            <person name="Briner A.E."/>
            <person name="Felis G.E."/>
            <person name="de Vos W.M."/>
            <person name="Barrangou R."/>
            <person name="Klaenhammer T.R."/>
            <person name="Caufield P.W."/>
            <person name="Cui Y."/>
            <person name="Zhang H."/>
            <person name="O'Toole P.W."/>
        </authorList>
    </citation>
    <scope>NUCLEOTIDE SEQUENCE [LARGE SCALE GENOMIC DNA]</scope>
    <source>
        <strain evidence="14 15">DSM 18933</strain>
    </source>
</reference>
<evidence type="ECO:0000256" key="3">
    <source>
        <dbReference type="ARBA" id="ARBA00011296"/>
    </source>
</evidence>
<keyword evidence="9 11" id="KW-0067">ATP-binding</keyword>
<dbReference type="SMART" id="SM00487">
    <property type="entry name" value="DEXDc"/>
    <property type="match status" value="1"/>
</dbReference>
<evidence type="ECO:0000256" key="9">
    <source>
        <dbReference type="ARBA" id="ARBA00022840"/>
    </source>
</evidence>
<dbReference type="PROSITE" id="PS51192">
    <property type="entry name" value="HELICASE_ATP_BIND_1"/>
    <property type="match status" value="1"/>
</dbReference>
<dbReference type="GO" id="GO:0009035">
    <property type="term" value="F:type I site-specific deoxyribonuclease activity"/>
    <property type="evidence" value="ECO:0007669"/>
    <property type="project" value="UniProtKB-EC"/>
</dbReference>
<dbReference type="GO" id="GO:0009307">
    <property type="term" value="P:DNA restriction-modification system"/>
    <property type="evidence" value="ECO:0007669"/>
    <property type="project" value="UniProtKB-KW"/>
</dbReference>
<dbReference type="EC" id="3.1.21.3" evidence="11"/>
<comment type="function">
    <text evidence="11">Subunit R is required for both nuclease and ATPase activities, but not for modification.</text>
</comment>
<keyword evidence="4" id="KW-0540">Nuclease</keyword>
<evidence type="ECO:0000256" key="4">
    <source>
        <dbReference type="ARBA" id="ARBA00022722"/>
    </source>
</evidence>
<evidence type="ECO:0000256" key="7">
    <source>
        <dbReference type="ARBA" id="ARBA00022759"/>
    </source>
</evidence>
<evidence type="ECO:0000256" key="11">
    <source>
        <dbReference type="RuleBase" id="RU364115"/>
    </source>
</evidence>
<evidence type="ECO:0000256" key="10">
    <source>
        <dbReference type="ARBA" id="ARBA00023125"/>
    </source>
</evidence>
<dbReference type="Proteomes" id="UP000051054">
    <property type="component" value="Unassembled WGS sequence"/>
</dbReference>
<dbReference type="Pfam" id="PF12008">
    <property type="entry name" value="EcoR124_C"/>
    <property type="match status" value="1"/>
</dbReference>
<dbReference type="eggNOG" id="COG0610">
    <property type="taxonomic scope" value="Bacteria"/>
</dbReference>
<dbReference type="Gene3D" id="3.40.50.300">
    <property type="entry name" value="P-loop containing nucleotide triphosphate hydrolases"/>
    <property type="match status" value="2"/>
</dbReference>
<evidence type="ECO:0000313" key="15">
    <source>
        <dbReference type="Proteomes" id="UP000051054"/>
    </source>
</evidence>
<dbReference type="SUPFAM" id="SSF52540">
    <property type="entry name" value="P-loop containing nucleoside triphosphate hydrolases"/>
    <property type="match status" value="1"/>
</dbReference>
<dbReference type="EMBL" id="AZGD01000040">
    <property type="protein sequence ID" value="KRM19508.1"/>
    <property type="molecule type" value="Genomic_DNA"/>
</dbReference>
<name>A0A0R1WTM7_9LACO</name>
<keyword evidence="5 11" id="KW-0547">Nucleotide-binding</keyword>
<comment type="subunit">
    <text evidence="3 11">The type I restriction/modification system is composed of three polypeptides R, M and S.</text>
</comment>
<proteinExistence type="inferred from homology"/>
<dbReference type="InterPro" id="IPR027417">
    <property type="entry name" value="P-loop_NTPase"/>
</dbReference>
<evidence type="ECO:0000313" key="14">
    <source>
        <dbReference type="EMBL" id="KRM19508.1"/>
    </source>
</evidence>
<keyword evidence="10 11" id="KW-0238">DNA-binding</keyword>
<evidence type="ECO:0000256" key="2">
    <source>
        <dbReference type="ARBA" id="ARBA00008598"/>
    </source>
</evidence>
<comment type="caution">
    <text evidence="14">The sequence shown here is derived from an EMBL/GenBank/DDBJ whole genome shotgun (WGS) entry which is preliminary data.</text>
</comment>
<dbReference type="InterPro" id="IPR022625">
    <property type="entry name" value="TypeI_RM_Rsu_C"/>
</dbReference>
<dbReference type="NCBIfam" id="TIGR00348">
    <property type="entry name" value="hsdR"/>
    <property type="match status" value="1"/>
</dbReference>
<sequence length="1051" mass="121628">MVKKSILDEQSELEFENQVIDYIQHIDSSQQWEYLSNVKTIDGLWDNFKAILERRNYQSLHGKPLSLDEFAQVKAEIEKIDTPYQAGQFLYGMNGVCEVEIDRDNGDHVFLNVFDQSQVGTADTTYQIVNQIEVPAVQAGNHNRRFDTTLLINGLPIIQIEEKKHGHNVREALEQMRQYIREGLFGGIFSTLQILIGMTETEIRYMANTTYKMFNTDFAFEWADEIENKPVTNWKTFVESFLSIPMAHQMATDYMILDGTKNKEMIKIMRSYQVYATKNVIDKVRHHEFGNGSEKKIGYIWHTTGSGKTISSFKAAFLASKLPNVEKVVFLVDRTALTNQTYDEYRAYDPNGDENNNGGVVNDTPNTGDLAKKLRSKPHGIIVTSIQKMARLAKTKKDDKFQKHVLFIVDEAHRSTAGDMLIDIQKAFPNSAWVGYTGTPRFAEDNQQEKHKQPTTKDIFGDPLHIYTIKNAIADKNVLGFKVDFKTTLSEDVLKNDYLPNFLREKHPNWGDDAINERIRNFGPKEMDDSVSTSVYDDNIEHVREVVKDVLANWDNRSVNRKYNAILTTHVGGGKVSTRMAMMYFREFLEQMKHWDEEPLKIGITFSEDKSNSIEQDTKNSDLDYALEVYNKQFGTSFGRNSMKEYNEDLAARLSKTILSEKEDPTQDYLDLMIVVDRLLTGFNAPEMNALYVDRILKGANLIQAYSRTNRVQDMKYKPFGRIVNYRWPAKSEELMNEALTTYANRASANEQTVLETEDEIIAPKFEEVKAKIKKISGQIKNLTDEDFLRIPDDEKKQDEMYRLLRQFENSRAEIEQYDEFKESYQTKEDFYEDIDLTMDQADKISNRLKHQVIDAISERKGIDPIMIDFEMQQVKEVKVNYDYLTELIAKLSNLVNDNADEEKVDEAYNEIVDRLAQMDDQSLVASIRKFIDDIRAKLVNIKEYPVKPEDVDDLMNEHKEANNLDLIKEFAYDYGADLEKLETSINEAEAYYKTGKDEISNSALLAELLKDSAATYKENAQNDEIRKLAKIKYRNQFRYDFLKLINEILK</sequence>
<keyword evidence="15" id="KW-1185">Reference proteome</keyword>
<dbReference type="RefSeq" id="WP_025022957.1">
    <property type="nucleotide sequence ID" value="NZ_AZGD01000040.1"/>
</dbReference>
<dbReference type="InterPro" id="IPR007409">
    <property type="entry name" value="Restrct_endonuc_type1_HsdR_N"/>
</dbReference>
<dbReference type="GO" id="GO:0003677">
    <property type="term" value="F:DNA binding"/>
    <property type="evidence" value="ECO:0007669"/>
    <property type="project" value="UniProtKB-KW"/>
</dbReference>
<evidence type="ECO:0000256" key="12">
    <source>
        <dbReference type="SAM" id="MobiDB-lite"/>
    </source>
</evidence>
<evidence type="ECO:0000259" key="13">
    <source>
        <dbReference type="PROSITE" id="PS51192"/>
    </source>
</evidence>
<evidence type="ECO:0000256" key="8">
    <source>
        <dbReference type="ARBA" id="ARBA00022801"/>
    </source>
</evidence>